<dbReference type="AlphaFoldDB" id="X1IUJ6"/>
<protein>
    <submittedName>
        <fullName evidence="1">Uncharacterized protein</fullName>
    </submittedName>
</protein>
<accession>X1IUJ6</accession>
<comment type="caution">
    <text evidence="1">The sequence shown here is derived from an EMBL/GenBank/DDBJ whole genome shotgun (WGS) entry which is preliminary data.</text>
</comment>
<dbReference type="EMBL" id="BARU01038504">
    <property type="protein sequence ID" value="GAH85382.1"/>
    <property type="molecule type" value="Genomic_DNA"/>
</dbReference>
<sequence>MNLIIIHKNKSSAAGGVNDLLRFAVSSEPLTGVVLDGLSKNLCLDGDTNAVVAIPEGWSIETRAATPKMMAYAKNVPICSELLRKIKRNSWLIVSNGRFATRVDGELLHKVLAGVQADVVAVNVEPELLGKREKVRLTAQGKVAGFRRLYSDAAEPAPFPADWPHHIFVKTNVLDRAFVDQTLPQSFSDFINKVPIKRINAASD</sequence>
<organism evidence="1">
    <name type="scientific">marine sediment metagenome</name>
    <dbReference type="NCBI Taxonomy" id="412755"/>
    <lineage>
        <taxon>unclassified sequences</taxon>
        <taxon>metagenomes</taxon>
        <taxon>ecological metagenomes</taxon>
    </lineage>
</organism>
<name>X1IUJ6_9ZZZZ</name>
<gene>
    <name evidence="1" type="ORF">S03H2_59839</name>
</gene>
<evidence type="ECO:0000313" key="1">
    <source>
        <dbReference type="EMBL" id="GAH85382.1"/>
    </source>
</evidence>
<reference evidence="1" key="1">
    <citation type="journal article" date="2014" name="Front. Microbiol.">
        <title>High frequency of phylogenetically diverse reductive dehalogenase-homologous genes in deep subseafloor sedimentary metagenomes.</title>
        <authorList>
            <person name="Kawai M."/>
            <person name="Futagami T."/>
            <person name="Toyoda A."/>
            <person name="Takaki Y."/>
            <person name="Nishi S."/>
            <person name="Hori S."/>
            <person name="Arai W."/>
            <person name="Tsubouchi T."/>
            <person name="Morono Y."/>
            <person name="Uchiyama I."/>
            <person name="Ito T."/>
            <person name="Fujiyama A."/>
            <person name="Inagaki F."/>
            <person name="Takami H."/>
        </authorList>
    </citation>
    <scope>NUCLEOTIDE SEQUENCE</scope>
    <source>
        <strain evidence="1">Expedition CK06-06</strain>
    </source>
</reference>
<proteinExistence type="predicted"/>